<evidence type="ECO:0000256" key="1">
    <source>
        <dbReference type="ARBA" id="ARBA00001946"/>
    </source>
</evidence>
<dbReference type="PANTHER" id="PTHR10286">
    <property type="entry name" value="INORGANIC PYROPHOSPHATASE"/>
    <property type="match status" value="1"/>
</dbReference>
<dbReference type="HOGENOM" id="CLU_040684_0_2_1"/>
<evidence type="ECO:0000313" key="8">
    <source>
        <dbReference type="EMBL" id="EGS23410.1"/>
    </source>
</evidence>
<keyword evidence="9" id="KW-1185">Reference proteome</keyword>
<dbReference type="KEGG" id="cthr:CTHT_0000990"/>
<evidence type="ECO:0000256" key="3">
    <source>
        <dbReference type="ARBA" id="ARBA00012146"/>
    </source>
</evidence>
<feature type="region of interest" description="Disordered" evidence="7">
    <location>
        <begin position="262"/>
        <end position="282"/>
    </location>
</feature>
<gene>
    <name evidence="8" type="ORF">CTHT_0000990</name>
</gene>
<sequence length="318" mass="36565">MTAKATDEKGKKPANLEYTLHRVGHCYSKEYRVYFERTRDHVPISPYHDIPLYHDQEKGILNMVVEVPRWSNANERLNPIGQDTLNGKPRFTKNCFPYKGYMWNYGAFPQTWEDPHQVHRDIYKPGDNDPLDACEIGRAVAQVGDVKHVKVLGVLGLIDNGKADWKVLVIDIHDPLADQVNDLDDVSKHFPGLLDASRDWFRIYGLPDGEGQGEFAFGGVWRGPRYADKVIKWCWQSWRKLIRGHAERGNISIENTTLRGSPGYLDPRNVELPPDEDKSPANIEDDLDEWFYIDRHDLEKTFALMEGSCIYITLLLDA</sequence>
<evidence type="ECO:0000256" key="2">
    <source>
        <dbReference type="ARBA" id="ARBA00006220"/>
    </source>
</evidence>
<keyword evidence="5" id="KW-0378">Hydrolase</keyword>
<keyword evidence="4" id="KW-0479">Metal-binding</keyword>
<dbReference type="Proteomes" id="UP000008066">
    <property type="component" value="Unassembled WGS sequence"/>
</dbReference>
<dbReference type="GO" id="GO:0005737">
    <property type="term" value="C:cytoplasm"/>
    <property type="evidence" value="ECO:0007669"/>
    <property type="project" value="InterPro"/>
</dbReference>
<dbReference type="EMBL" id="GL988032">
    <property type="protein sequence ID" value="EGS23410.1"/>
    <property type="molecule type" value="Genomic_DNA"/>
</dbReference>
<keyword evidence="6" id="KW-0460">Magnesium</keyword>
<proteinExistence type="inferred from homology"/>
<protein>
    <recommendedName>
        <fullName evidence="3">inorganic diphosphatase</fullName>
        <ecNumber evidence="3">3.6.1.1</ecNumber>
    </recommendedName>
</protein>
<dbReference type="GeneID" id="18254137"/>
<evidence type="ECO:0000256" key="7">
    <source>
        <dbReference type="SAM" id="MobiDB-lite"/>
    </source>
</evidence>
<dbReference type="InterPro" id="IPR036649">
    <property type="entry name" value="Pyrophosphatase_sf"/>
</dbReference>
<dbReference type="CDD" id="cd00412">
    <property type="entry name" value="pyrophosphatase"/>
    <property type="match status" value="1"/>
</dbReference>
<reference evidence="8 9" key="1">
    <citation type="journal article" date="2011" name="Cell">
        <title>Insight into structure and assembly of the nuclear pore complex by utilizing the genome of a eukaryotic thermophile.</title>
        <authorList>
            <person name="Amlacher S."/>
            <person name="Sarges P."/>
            <person name="Flemming D."/>
            <person name="van Noort V."/>
            <person name="Kunze R."/>
            <person name="Devos D.P."/>
            <person name="Arumugam M."/>
            <person name="Bork P."/>
            <person name="Hurt E."/>
        </authorList>
    </citation>
    <scope>NUCLEOTIDE SEQUENCE [LARGE SCALE GENOMIC DNA]</scope>
    <source>
        <strain evidence="9">DSM 1495 / CBS 144.50 / IMI 039719</strain>
    </source>
</reference>
<dbReference type="Gene3D" id="3.90.80.10">
    <property type="entry name" value="Inorganic pyrophosphatase"/>
    <property type="match status" value="1"/>
</dbReference>
<dbReference type="OrthoDB" id="1608002at2759"/>
<dbReference type="InterPro" id="IPR008162">
    <property type="entry name" value="Pyrophosphatase"/>
</dbReference>
<dbReference type="GO" id="GO:0006796">
    <property type="term" value="P:phosphate-containing compound metabolic process"/>
    <property type="evidence" value="ECO:0007669"/>
    <property type="project" value="InterPro"/>
</dbReference>
<dbReference type="PROSITE" id="PS00387">
    <property type="entry name" value="PPASE"/>
    <property type="match status" value="1"/>
</dbReference>
<evidence type="ECO:0000256" key="4">
    <source>
        <dbReference type="ARBA" id="ARBA00022723"/>
    </source>
</evidence>
<dbReference type="eggNOG" id="KOG1626">
    <property type="taxonomic scope" value="Eukaryota"/>
</dbReference>
<evidence type="ECO:0000256" key="6">
    <source>
        <dbReference type="ARBA" id="ARBA00022842"/>
    </source>
</evidence>
<dbReference type="GO" id="GO:0004427">
    <property type="term" value="F:inorganic diphosphate phosphatase activity"/>
    <property type="evidence" value="ECO:0007669"/>
    <property type="project" value="UniProtKB-EC"/>
</dbReference>
<evidence type="ECO:0000313" key="9">
    <source>
        <dbReference type="Proteomes" id="UP000008066"/>
    </source>
</evidence>
<dbReference type="STRING" id="759272.G0RYY2"/>
<comment type="similarity">
    <text evidence="2">Belongs to the PPase family.</text>
</comment>
<evidence type="ECO:0000256" key="5">
    <source>
        <dbReference type="ARBA" id="ARBA00022801"/>
    </source>
</evidence>
<dbReference type="GO" id="GO:0000287">
    <property type="term" value="F:magnesium ion binding"/>
    <property type="evidence" value="ECO:0007669"/>
    <property type="project" value="InterPro"/>
</dbReference>
<name>G0RYY2_CHATD</name>
<dbReference type="EC" id="3.6.1.1" evidence="3"/>
<dbReference type="OMA" id="TWESPHY"/>
<dbReference type="RefSeq" id="XP_006690652.1">
    <property type="nucleotide sequence ID" value="XM_006690589.1"/>
</dbReference>
<dbReference type="SUPFAM" id="SSF50324">
    <property type="entry name" value="Inorganic pyrophosphatase"/>
    <property type="match status" value="1"/>
</dbReference>
<dbReference type="Pfam" id="PF00719">
    <property type="entry name" value="Pyrophosphatase"/>
    <property type="match status" value="1"/>
</dbReference>
<accession>G0RYY2</accession>
<dbReference type="AlphaFoldDB" id="G0RYY2"/>
<organism evidence="9">
    <name type="scientific">Chaetomium thermophilum (strain DSM 1495 / CBS 144.50 / IMI 039719)</name>
    <name type="common">Thermochaetoides thermophila</name>
    <dbReference type="NCBI Taxonomy" id="759272"/>
    <lineage>
        <taxon>Eukaryota</taxon>
        <taxon>Fungi</taxon>
        <taxon>Dikarya</taxon>
        <taxon>Ascomycota</taxon>
        <taxon>Pezizomycotina</taxon>
        <taxon>Sordariomycetes</taxon>
        <taxon>Sordariomycetidae</taxon>
        <taxon>Sordariales</taxon>
        <taxon>Chaetomiaceae</taxon>
        <taxon>Thermochaetoides</taxon>
    </lineage>
</organism>
<comment type="cofactor">
    <cofactor evidence="1">
        <name>Mg(2+)</name>
        <dbReference type="ChEBI" id="CHEBI:18420"/>
    </cofactor>
</comment>